<gene>
    <name evidence="7" type="primary">yccS_1</name>
    <name evidence="7" type="ORF">NCTC10485_02295</name>
</gene>
<name>A0A3S4RMQ3_MYCCI</name>
<evidence type="ECO:0000256" key="2">
    <source>
        <dbReference type="ARBA" id="ARBA00022692"/>
    </source>
</evidence>
<evidence type="ECO:0000256" key="5">
    <source>
        <dbReference type="SAM" id="Phobius"/>
    </source>
</evidence>
<feature type="transmembrane region" description="Helical" evidence="5">
    <location>
        <begin position="398"/>
        <end position="418"/>
    </location>
</feature>
<evidence type="ECO:0000256" key="4">
    <source>
        <dbReference type="ARBA" id="ARBA00023136"/>
    </source>
</evidence>
<keyword evidence="4 5" id="KW-0472">Membrane</keyword>
<protein>
    <submittedName>
        <fullName evidence="7">Membrane protein-like protein</fullName>
    </submittedName>
</protein>
<feature type="transmembrane region" description="Helical" evidence="5">
    <location>
        <begin position="92"/>
        <end position="110"/>
    </location>
</feature>
<evidence type="ECO:0000256" key="1">
    <source>
        <dbReference type="ARBA" id="ARBA00004141"/>
    </source>
</evidence>
<keyword evidence="2 5" id="KW-0812">Transmembrane</keyword>
<evidence type="ECO:0000256" key="3">
    <source>
        <dbReference type="ARBA" id="ARBA00022989"/>
    </source>
</evidence>
<feature type="domain" description="Integral membrane bound transporter" evidence="6">
    <location>
        <begin position="365"/>
        <end position="487"/>
    </location>
</feature>
<feature type="transmembrane region" description="Helical" evidence="5">
    <location>
        <begin position="424"/>
        <end position="441"/>
    </location>
</feature>
<evidence type="ECO:0000259" key="6">
    <source>
        <dbReference type="Pfam" id="PF13515"/>
    </source>
</evidence>
<feature type="transmembrane region" description="Helical" evidence="5">
    <location>
        <begin position="66"/>
        <end position="86"/>
    </location>
</feature>
<feature type="transmembrane region" description="Helical" evidence="5">
    <location>
        <begin position="448"/>
        <end position="465"/>
    </location>
</feature>
<comment type="subcellular location">
    <subcellularLocation>
        <location evidence="1">Membrane</location>
        <topology evidence="1">Multi-pass membrane protein</topology>
    </subcellularLocation>
</comment>
<sequence length="669" mass="69391">MAAMFRGLAVPHSWPYVGEVARSLLPVLLIGAIALQWASPAAAVAAAGSAAVVGATALQDSAIRRLLPMLCAVVLGLGVATFLGHLTSPHTWLYVPVVGVWTLGTGLFWALSSPAGLAAAAGAALMVTAPPTPAGWSAALGSALAAAALAVLGGGLQVLLVAVWPRQRWVAQRSALADAYGWVATTARKLALNPAASWDPTPLMDLREAVHATDRHTRRRPPAFRGSHALPERIAMTLNALRADADEPEVREVLLASADALAAIGAGGPAAPVDATIALRRAEDCAAALSGSAATAAQRLHTQIAKAGALQLPGWPAARGTEQDPQGGLRGHLRAARATIAAQCNGDSPILRHALRVTAAVVAGLLIARLTETPQGYWVALTALLVLRPETAHTYTRCVSRIAGVTIGVVAASLVTVLWQPTGMVAVTVAVALLALAYAVASYGPVPLYAALAGGIILLIDMAGTTDSAAMGQRVVATVVGGGLAVTCHVLLPDRTLVRLRQRAGELLRAESDYAATVVRAFAHPLDQPEVTLSAVWQRTTRARSAFEAAGSGVRADMAEVRHWLTAYRAALNAITGACAALEAQLPAVHHSTLDPRFVVAVDDYVDALQGELPSAGQMWTIDARHLAEADAQLRQAAARLGKQDTAQRVLVAETETITRHLLTVAELS</sequence>
<keyword evidence="3 5" id="KW-1133">Transmembrane helix</keyword>
<dbReference type="GO" id="GO:0016020">
    <property type="term" value="C:membrane"/>
    <property type="evidence" value="ECO:0007669"/>
    <property type="project" value="UniProtKB-SubCell"/>
</dbReference>
<dbReference type="InterPro" id="IPR049453">
    <property type="entry name" value="Memb_transporter_dom"/>
</dbReference>
<dbReference type="AlphaFoldDB" id="A0A3S4RMQ3"/>
<evidence type="ECO:0000313" key="8">
    <source>
        <dbReference type="Proteomes" id="UP000282551"/>
    </source>
</evidence>
<reference evidence="7 8" key="1">
    <citation type="submission" date="2018-12" db="EMBL/GenBank/DDBJ databases">
        <authorList>
            <consortium name="Pathogen Informatics"/>
        </authorList>
    </citation>
    <scope>NUCLEOTIDE SEQUENCE [LARGE SCALE GENOMIC DNA]</scope>
    <source>
        <strain evidence="7 8">NCTC10485</strain>
    </source>
</reference>
<dbReference type="Pfam" id="PF13515">
    <property type="entry name" value="FUSC_2"/>
    <property type="match status" value="1"/>
</dbReference>
<feature type="transmembrane region" description="Helical" evidence="5">
    <location>
        <begin position="142"/>
        <end position="164"/>
    </location>
</feature>
<evidence type="ECO:0000313" key="7">
    <source>
        <dbReference type="EMBL" id="VEG48002.1"/>
    </source>
</evidence>
<proteinExistence type="predicted"/>
<feature type="transmembrane region" description="Helical" evidence="5">
    <location>
        <begin position="117"/>
        <end position="136"/>
    </location>
</feature>
<keyword evidence="8" id="KW-1185">Reference proteome</keyword>
<accession>A0A3S4RMQ3</accession>
<feature type="transmembrane region" description="Helical" evidence="5">
    <location>
        <begin position="24"/>
        <end position="54"/>
    </location>
</feature>
<dbReference type="Proteomes" id="UP000282551">
    <property type="component" value="Chromosome"/>
</dbReference>
<feature type="transmembrane region" description="Helical" evidence="5">
    <location>
        <begin position="471"/>
        <end position="492"/>
    </location>
</feature>
<dbReference type="EMBL" id="LR134355">
    <property type="protein sequence ID" value="VEG48002.1"/>
    <property type="molecule type" value="Genomic_DNA"/>
</dbReference>
<organism evidence="7 8">
    <name type="scientific">Mycolicibacterium chitae</name>
    <name type="common">Mycobacterium chitae</name>
    <dbReference type="NCBI Taxonomy" id="1792"/>
    <lineage>
        <taxon>Bacteria</taxon>
        <taxon>Bacillati</taxon>
        <taxon>Actinomycetota</taxon>
        <taxon>Actinomycetes</taxon>
        <taxon>Mycobacteriales</taxon>
        <taxon>Mycobacteriaceae</taxon>
        <taxon>Mycolicibacterium</taxon>
    </lineage>
</organism>